<dbReference type="eggNOG" id="ENOG503342X">
    <property type="taxonomic scope" value="Bacteria"/>
</dbReference>
<accession>A0A1I7B5J5</accession>
<keyword evidence="1" id="KW-0472">Membrane</keyword>
<proteinExistence type="predicted"/>
<gene>
    <name evidence="2" type="ORF">SAMN05216236_108156</name>
</gene>
<keyword evidence="1" id="KW-0812">Transmembrane</keyword>
<dbReference type="AlphaFoldDB" id="A0A1I7B5J5"/>
<feature type="transmembrane region" description="Helical" evidence="1">
    <location>
        <begin position="195"/>
        <end position="217"/>
    </location>
</feature>
<evidence type="ECO:0008006" key="4">
    <source>
        <dbReference type="Google" id="ProtNLM"/>
    </source>
</evidence>
<keyword evidence="1" id="KW-1133">Transmembrane helix</keyword>
<sequence>MSGKDVFLSVGGTANDRQEAFVTALEQRLRAEGLVPNTVGRNTFSSDAPLTTVERLMSACSGTIVVALERTYFPQGVQKRGGDKEQAMGETRLATPWNQIEAAMSYSRGLPLLVLVQEGIREEGLLEPGYDWYVHAVPLDVSALNSQAFNGILASWKEKLKPPGDQAVPAQDTAPLTPETLTIGQIIGAMRPAQLWSILAACGGVIAVAFALGAQLIG</sequence>
<name>A0A1I7B5J5_9RHOB</name>
<evidence type="ECO:0000313" key="2">
    <source>
        <dbReference type="EMBL" id="SFT82407.1"/>
    </source>
</evidence>
<organism evidence="2 3">
    <name type="scientific">Sedimentitalea nanhaiensis</name>
    <dbReference type="NCBI Taxonomy" id="999627"/>
    <lineage>
        <taxon>Bacteria</taxon>
        <taxon>Pseudomonadati</taxon>
        <taxon>Pseudomonadota</taxon>
        <taxon>Alphaproteobacteria</taxon>
        <taxon>Rhodobacterales</taxon>
        <taxon>Paracoccaceae</taxon>
        <taxon>Sedimentitalea</taxon>
    </lineage>
</organism>
<dbReference type="OrthoDB" id="8479400at2"/>
<evidence type="ECO:0000256" key="1">
    <source>
        <dbReference type="SAM" id="Phobius"/>
    </source>
</evidence>
<keyword evidence="3" id="KW-1185">Reference proteome</keyword>
<evidence type="ECO:0000313" key="3">
    <source>
        <dbReference type="Proteomes" id="UP000182466"/>
    </source>
</evidence>
<dbReference type="EMBL" id="FPAW01000008">
    <property type="protein sequence ID" value="SFT82407.1"/>
    <property type="molecule type" value="Genomic_DNA"/>
</dbReference>
<dbReference type="RefSeq" id="WP_027263611.1">
    <property type="nucleotide sequence ID" value="NZ_FPAW01000008.1"/>
</dbReference>
<reference evidence="2 3" key="1">
    <citation type="submission" date="2016-10" db="EMBL/GenBank/DDBJ databases">
        <authorList>
            <person name="de Groot N.N."/>
        </authorList>
    </citation>
    <scope>NUCLEOTIDE SEQUENCE [LARGE SCALE GENOMIC DNA]</scope>
    <source>
        <strain evidence="2 3">CGMCC 1.10959</strain>
    </source>
</reference>
<dbReference type="Proteomes" id="UP000182466">
    <property type="component" value="Unassembled WGS sequence"/>
</dbReference>
<protein>
    <recommendedName>
        <fullName evidence="4">TIR domain-containing protein</fullName>
    </recommendedName>
</protein>